<evidence type="ECO:0000313" key="3">
    <source>
        <dbReference type="Proteomes" id="UP001174136"/>
    </source>
</evidence>
<dbReference type="Proteomes" id="UP001174136">
    <property type="component" value="Unassembled WGS sequence"/>
</dbReference>
<sequence length="191" mass="20945">MDGWVGDVTSSLSSFFNQEDSIAQVVEVLKNIGVCSAEDLKYVEAADLAAVLRPIEARKVMACIKNLVTRVEDTSSSISTSQIGEPSTEESFMSDDMSDDIPMSVHSTPKSTATSSPALAIASPTGSESSVREDNSWHYSFDIPWSKMPSSTRKLLDTGKRPSAAQRRDIIRIVSSEMLTVCKKTWKETHY</sequence>
<keyword evidence="3" id="KW-1185">Reference proteome</keyword>
<evidence type="ECO:0000313" key="2">
    <source>
        <dbReference type="EMBL" id="KAK0141029.1"/>
    </source>
</evidence>
<protein>
    <submittedName>
        <fullName evidence="2">Uncharacterized protein</fullName>
    </submittedName>
</protein>
<feature type="compositionally biased region" description="Low complexity" evidence="1">
    <location>
        <begin position="104"/>
        <end position="118"/>
    </location>
</feature>
<gene>
    <name evidence="2" type="ORF">N1851_021973</name>
</gene>
<reference evidence="2" key="1">
    <citation type="journal article" date="2023" name="Front. Mar. Sci.">
        <title>A new Merluccius polli reference genome to investigate the effects of global change in West African waters.</title>
        <authorList>
            <person name="Mateo J.L."/>
            <person name="Blanco-Fernandez C."/>
            <person name="Garcia-Vazquez E."/>
            <person name="Machado-Schiaffino G."/>
        </authorList>
    </citation>
    <scope>NUCLEOTIDE SEQUENCE</scope>
    <source>
        <strain evidence="2">C29</strain>
        <tissue evidence="2">Fin</tissue>
    </source>
</reference>
<comment type="caution">
    <text evidence="2">The sequence shown here is derived from an EMBL/GenBank/DDBJ whole genome shotgun (WGS) entry which is preliminary data.</text>
</comment>
<feature type="region of interest" description="Disordered" evidence="1">
    <location>
        <begin position="75"/>
        <end position="94"/>
    </location>
</feature>
<name>A0AA47MIS4_MERPO</name>
<accession>A0AA47MIS4</accession>
<feature type="compositionally biased region" description="Polar residues" evidence="1">
    <location>
        <begin position="75"/>
        <end position="85"/>
    </location>
</feature>
<dbReference type="EMBL" id="JAOPHQ010003988">
    <property type="protein sequence ID" value="KAK0141029.1"/>
    <property type="molecule type" value="Genomic_DNA"/>
</dbReference>
<proteinExistence type="predicted"/>
<organism evidence="2 3">
    <name type="scientific">Merluccius polli</name>
    <name type="common">Benguela hake</name>
    <name type="synonym">Merluccius cadenati</name>
    <dbReference type="NCBI Taxonomy" id="89951"/>
    <lineage>
        <taxon>Eukaryota</taxon>
        <taxon>Metazoa</taxon>
        <taxon>Chordata</taxon>
        <taxon>Craniata</taxon>
        <taxon>Vertebrata</taxon>
        <taxon>Euteleostomi</taxon>
        <taxon>Actinopterygii</taxon>
        <taxon>Neopterygii</taxon>
        <taxon>Teleostei</taxon>
        <taxon>Neoteleostei</taxon>
        <taxon>Acanthomorphata</taxon>
        <taxon>Zeiogadaria</taxon>
        <taxon>Gadariae</taxon>
        <taxon>Gadiformes</taxon>
        <taxon>Gadoidei</taxon>
        <taxon>Merlucciidae</taxon>
        <taxon>Merluccius</taxon>
    </lineage>
</organism>
<dbReference type="PANTHER" id="PTHR31025:SF22">
    <property type="entry name" value="IP13529P"/>
    <property type="match status" value="1"/>
</dbReference>
<feature type="region of interest" description="Disordered" evidence="1">
    <location>
        <begin position="104"/>
        <end position="129"/>
    </location>
</feature>
<dbReference type="PANTHER" id="PTHR31025">
    <property type="entry name" value="SI:CH211-196P9.1-RELATED"/>
    <property type="match status" value="1"/>
</dbReference>
<dbReference type="AlphaFoldDB" id="A0AA47MIS4"/>
<evidence type="ECO:0000256" key="1">
    <source>
        <dbReference type="SAM" id="MobiDB-lite"/>
    </source>
</evidence>